<sequence>MVKLKCKKECKKSFKNCDKYRRPATPPAKKVSFSYITCNDECCDKVKYECKEIKCGEPCLKPGCSVRMPCLSCTRRGVKMKIPCRSKTTICCEESCARKYCCPRKSTELYCGDCSILKSACKQQTQKCTPVKVCVKDNSECPTDPCCEQQVTVVPTEECQPVTCSPQRKISKCCCELCKRAEAKCKSARCCSRGRLTKAGCCCCKICIYKREIPCGRICKKLTDDCGSDEEISCEPFPVIPMSTLRSVGSFIVPTICNKPQRCFRSSNCSNSNASLMFQQAFQSPSTCTTVQYLP</sequence>
<proteinExistence type="predicted"/>
<gene>
    <name evidence="1" type="ORF">PVAND_007864</name>
</gene>
<name>A0A9J6C8Q8_POLVA</name>
<organism evidence="1 2">
    <name type="scientific">Polypedilum vanderplanki</name>
    <name type="common">Sleeping chironomid midge</name>
    <dbReference type="NCBI Taxonomy" id="319348"/>
    <lineage>
        <taxon>Eukaryota</taxon>
        <taxon>Metazoa</taxon>
        <taxon>Ecdysozoa</taxon>
        <taxon>Arthropoda</taxon>
        <taxon>Hexapoda</taxon>
        <taxon>Insecta</taxon>
        <taxon>Pterygota</taxon>
        <taxon>Neoptera</taxon>
        <taxon>Endopterygota</taxon>
        <taxon>Diptera</taxon>
        <taxon>Nematocera</taxon>
        <taxon>Chironomoidea</taxon>
        <taxon>Chironomidae</taxon>
        <taxon>Chironominae</taxon>
        <taxon>Polypedilum</taxon>
        <taxon>Polypedilum</taxon>
    </lineage>
</organism>
<protein>
    <submittedName>
        <fullName evidence="1">Uncharacterized protein</fullName>
    </submittedName>
</protein>
<dbReference type="Proteomes" id="UP001107558">
    <property type="component" value="Chromosome 2"/>
</dbReference>
<reference evidence="1" key="1">
    <citation type="submission" date="2021-03" db="EMBL/GenBank/DDBJ databases">
        <title>Chromosome level genome of the anhydrobiotic midge Polypedilum vanderplanki.</title>
        <authorList>
            <person name="Yoshida Y."/>
            <person name="Kikawada T."/>
            <person name="Gusev O."/>
        </authorList>
    </citation>
    <scope>NUCLEOTIDE SEQUENCE</scope>
    <source>
        <strain evidence="1">NIAS01</strain>
        <tissue evidence="1">Whole body or cell culture</tissue>
    </source>
</reference>
<dbReference type="AlphaFoldDB" id="A0A9J6C8Q8"/>
<keyword evidence="2" id="KW-1185">Reference proteome</keyword>
<dbReference type="OrthoDB" id="10679658at2759"/>
<evidence type="ECO:0000313" key="2">
    <source>
        <dbReference type="Proteomes" id="UP001107558"/>
    </source>
</evidence>
<accession>A0A9J6C8Q8</accession>
<evidence type="ECO:0000313" key="1">
    <source>
        <dbReference type="EMBL" id="KAG5678171.1"/>
    </source>
</evidence>
<dbReference type="EMBL" id="JADBJN010000002">
    <property type="protein sequence ID" value="KAG5678171.1"/>
    <property type="molecule type" value="Genomic_DNA"/>
</dbReference>
<comment type="caution">
    <text evidence="1">The sequence shown here is derived from an EMBL/GenBank/DDBJ whole genome shotgun (WGS) entry which is preliminary data.</text>
</comment>